<protein>
    <submittedName>
        <fullName evidence="1">Uncharacterized protein</fullName>
    </submittedName>
</protein>
<reference evidence="1 2" key="1">
    <citation type="journal article" date="2016" name="Nat. Commun.">
        <title>Thousands of microbial genomes shed light on interconnected biogeochemical processes in an aquifer system.</title>
        <authorList>
            <person name="Anantharaman K."/>
            <person name="Brown C.T."/>
            <person name="Hug L.A."/>
            <person name="Sharon I."/>
            <person name="Castelle C.J."/>
            <person name="Probst A.J."/>
            <person name="Thomas B.C."/>
            <person name="Singh A."/>
            <person name="Wilkins M.J."/>
            <person name="Karaoz U."/>
            <person name="Brodie E.L."/>
            <person name="Williams K.H."/>
            <person name="Hubbard S.S."/>
            <person name="Banfield J.F."/>
        </authorList>
    </citation>
    <scope>NUCLEOTIDE SEQUENCE [LARGE SCALE GENOMIC DNA]</scope>
</reference>
<evidence type="ECO:0000313" key="2">
    <source>
        <dbReference type="Proteomes" id="UP000178943"/>
    </source>
</evidence>
<comment type="caution">
    <text evidence="1">The sequence shown here is derived from an EMBL/GenBank/DDBJ whole genome shotgun (WGS) entry which is preliminary data.</text>
</comment>
<proteinExistence type="predicted"/>
<name>A0A1F5VL90_9BACT</name>
<evidence type="ECO:0000313" key="1">
    <source>
        <dbReference type="EMBL" id="OGF64140.1"/>
    </source>
</evidence>
<organism evidence="1 2">
    <name type="scientific">Candidatus Fischerbacteria bacterium RBG_13_37_8</name>
    <dbReference type="NCBI Taxonomy" id="1817863"/>
    <lineage>
        <taxon>Bacteria</taxon>
        <taxon>Candidatus Fischeribacteriota</taxon>
    </lineage>
</organism>
<dbReference type="AlphaFoldDB" id="A0A1F5VL90"/>
<dbReference type="Proteomes" id="UP000178943">
    <property type="component" value="Unassembled WGS sequence"/>
</dbReference>
<accession>A0A1F5VL90</accession>
<dbReference type="EMBL" id="MFGW01000140">
    <property type="protein sequence ID" value="OGF64140.1"/>
    <property type="molecule type" value="Genomic_DNA"/>
</dbReference>
<gene>
    <name evidence="1" type="ORF">A2Y62_19820</name>
</gene>
<sequence>MLSIIAILVACNDDIVTNPSLDFPRGTPNAKAFDNLQLVRSLEKKQRQNTLLIIISTAGANQEGSVIEGSAWSYFFGVLENNVERTFIWKVWADGIVEYVGLAPYHRPYNIIELGPVLKINSDAAIKIARHYGAKEYFNKYPNAAITMNYIWKYSQAIVTVSLYDPYELGECEPEWLIKSDTGELLHTNVENCI</sequence>